<dbReference type="NCBIfam" id="TIGR00738">
    <property type="entry name" value="rrf2_super"/>
    <property type="match status" value="1"/>
</dbReference>
<reference evidence="1 2" key="1">
    <citation type="journal article" date="2015" name="Microbiome">
        <title>Genomic resolution of linkages in carbon, nitrogen, and sulfur cycling among widespread estuary sediment bacteria.</title>
        <authorList>
            <person name="Baker B.J."/>
            <person name="Lazar C.S."/>
            <person name="Teske A.P."/>
            <person name="Dick G.J."/>
        </authorList>
    </citation>
    <scope>NUCLEOTIDE SEQUENCE [LARGE SCALE GENOMIC DNA]</scope>
    <source>
        <strain evidence="1">DG_56</strain>
    </source>
</reference>
<accession>A0A0S7XPM6</accession>
<gene>
    <name evidence="1" type="ORF">AMK68_02585</name>
</gene>
<dbReference type="GO" id="GO:0003700">
    <property type="term" value="F:DNA-binding transcription factor activity"/>
    <property type="evidence" value="ECO:0007669"/>
    <property type="project" value="TreeGrafter"/>
</dbReference>
<protein>
    <recommendedName>
        <fullName evidence="3">Rrf2 family transcriptional regulator</fullName>
    </recommendedName>
</protein>
<sequence>MEFSTKTEYGVRAAIDLAQCRGEQTTFQAIAERQDIPPKFMPQIMRDLAKARLVVTTRGFRGGVKLARSPQEITLLAVIEAIEGPIAVYRCLIALSACPRAPHCSVRPVWMRGQEAMLSVFERTPLSELARDSKAQRGRRS</sequence>
<dbReference type="PROSITE" id="PS01332">
    <property type="entry name" value="HTH_RRF2_1"/>
    <property type="match status" value="1"/>
</dbReference>
<evidence type="ECO:0008006" key="3">
    <source>
        <dbReference type="Google" id="ProtNLM"/>
    </source>
</evidence>
<dbReference type="InterPro" id="IPR000944">
    <property type="entry name" value="Tscrpt_reg_Rrf2"/>
</dbReference>
<dbReference type="InterPro" id="IPR036388">
    <property type="entry name" value="WH-like_DNA-bd_sf"/>
</dbReference>
<proteinExistence type="predicted"/>
<dbReference type="SUPFAM" id="SSF46785">
    <property type="entry name" value="Winged helix' DNA-binding domain"/>
    <property type="match status" value="1"/>
</dbReference>
<dbReference type="Pfam" id="PF02082">
    <property type="entry name" value="Rrf2"/>
    <property type="match status" value="1"/>
</dbReference>
<dbReference type="GO" id="GO:0005829">
    <property type="term" value="C:cytosol"/>
    <property type="evidence" value="ECO:0007669"/>
    <property type="project" value="TreeGrafter"/>
</dbReference>
<dbReference type="Gene3D" id="1.10.10.10">
    <property type="entry name" value="Winged helix-like DNA-binding domain superfamily/Winged helix DNA-binding domain"/>
    <property type="match status" value="1"/>
</dbReference>
<comment type="caution">
    <text evidence="1">The sequence shown here is derived from an EMBL/GenBank/DDBJ whole genome shotgun (WGS) entry which is preliminary data.</text>
</comment>
<dbReference type="InterPro" id="IPR030489">
    <property type="entry name" value="TR_Rrf2-type_CS"/>
</dbReference>
<dbReference type="InterPro" id="IPR036390">
    <property type="entry name" value="WH_DNA-bd_sf"/>
</dbReference>
<dbReference type="PANTHER" id="PTHR33221:SF15">
    <property type="entry name" value="HTH-TYPE TRANSCRIPTIONAL REGULATOR YWGB-RELATED"/>
    <property type="match status" value="1"/>
</dbReference>
<dbReference type="EMBL" id="LIZY01000049">
    <property type="protein sequence ID" value="KPJ64009.1"/>
    <property type="molecule type" value="Genomic_DNA"/>
</dbReference>
<name>A0A0S7XPM6_9BACT</name>
<dbReference type="PANTHER" id="PTHR33221">
    <property type="entry name" value="WINGED HELIX-TURN-HELIX TRANSCRIPTIONAL REGULATOR, RRF2 FAMILY"/>
    <property type="match status" value="1"/>
</dbReference>
<dbReference type="Proteomes" id="UP000052020">
    <property type="component" value="Unassembled WGS sequence"/>
</dbReference>
<dbReference type="AlphaFoldDB" id="A0A0S7XPM6"/>
<organism evidence="1 2">
    <name type="scientific">candidate division KD3-62 bacterium DG_56</name>
    <dbReference type="NCBI Taxonomy" id="1704032"/>
    <lineage>
        <taxon>Bacteria</taxon>
        <taxon>candidate division KD3-62</taxon>
    </lineage>
</organism>
<dbReference type="PROSITE" id="PS51197">
    <property type="entry name" value="HTH_RRF2_2"/>
    <property type="match status" value="1"/>
</dbReference>
<evidence type="ECO:0000313" key="1">
    <source>
        <dbReference type="EMBL" id="KPJ64009.1"/>
    </source>
</evidence>
<evidence type="ECO:0000313" key="2">
    <source>
        <dbReference type="Proteomes" id="UP000052020"/>
    </source>
</evidence>